<reference evidence="1" key="1">
    <citation type="journal article" date="2021" name="Mol. Plant Microbe Interact.">
        <title>Complete Genome Sequence of the Plant-Pathogenic Fungus Colletotrichum lupini.</title>
        <authorList>
            <person name="Baroncelli R."/>
            <person name="Pensec F."/>
            <person name="Da Lio D."/>
            <person name="Boufleur T."/>
            <person name="Vicente I."/>
            <person name="Sarrocco S."/>
            <person name="Picot A."/>
            <person name="Baraldi E."/>
            <person name="Sukno S."/>
            <person name="Thon M."/>
            <person name="Le Floch G."/>
        </authorList>
    </citation>
    <scope>NUCLEOTIDE SEQUENCE</scope>
    <source>
        <strain evidence="1">IMI 504893</strain>
    </source>
</reference>
<dbReference type="EMBL" id="CP019476">
    <property type="protein sequence ID" value="UQC83337.1"/>
    <property type="molecule type" value="Genomic_DNA"/>
</dbReference>
<dbReference type="Proteomes" id="UP000830671">
    <property type="component" value="Chromosome 4"/>
</dbReference>
<protein>
    <submittedName>
        <fullName evidence="1">Uncharacterized protein</fullName>
    </submittedName>
</protein>
<dbReference type="AlphaFoldDB" id="A0A9Q8STK8"/>
<dbReference type="GeneID" id="73342823"/>
<proteinExistence type="predicted"/>
<gene>
    <name evidence="1" type="ORF">CLUP02_08832</name>
</gene>
<sequence>MNSRNMRSGLSHFAEGAIVVLLNYRNRDLVERTKDLIVEYVVLSLWSAARLGVEETPLLNVDERLSKFVVATACYPKQSNESLFPESAFLERLEALMEPATREVSLSDQAGIFVYACLGRLETLVQLLVGTSKSSLAPDDNSMMPPGPVHQVDFWYLTSDDRRRTSNQRFCHLLPAEREVQGVNHRQPDPQRLVKDYVTVWSGVSPLRCPRQFTRGSCTLDNHSRATTSDTT</sequence>
<name>A0A9Q8STK8_9PEZI</name>
<evidence type="ECO:0000313" key="2">
    <source>
        <dbReference type="Proteomes" id="UP000830671"/>
    </source>
</evidence>
<dbReference type="KEGG" id="clup:CLUP02_08832"/>
<dbReference type="RefSeq" id="XP_049144956.1">
    <property type="nucleotide sequence ID" value="XM_049287813.1"/>
</dbReference>
<evidence type="ECO:0000313" key="1">
    <source>
        <dbReference type="EMBL" id="UQC83337.1"/>
    </source>
</evidence>
<accession>A0A9Q8STK8</accession>
<organism evidence="1 2">
    <name type="scientific">Colletotrichum lupini</name>
    <dbReference type="NCBI Taxonomy" id="145971"/>
    <lineage>
        <taxon>Eukaryota</taxon>
        <taxon>Fungi</taxon>
        <taxon>Dikarya</taxon>
        <taxon>Ascomycota</taxon>
        <taxon>Pezizomycotina</taxon>
        <taxon>Sordariomycetes</taxon>
        <taxon>Hypocreomycetidae</taxon>
        <taxon>Glomerellales</taxon>
        <taxon>Glomerellaceae</taxon>
        <taxon>Colletotrichum</taxon>
        <taxon>Colletotrichum acutatum species complex</taxon>
    </lineage>
</organism>
<keyword evidence="2" id="KW-1185">Reference proteome</keyword>